<dbReference type="InterPro" id="IPR009492">
    <property type="entry name" value="TniQ"/>
</dbReference>
<dbReference type="RefSeq" id="WP_114673272.1">
    <property type="nucleotide sequence ID" value="NZ_CP031163.1"/>
</dbReference>
<gene>
    <name evidence="3" type="ORF">DVJ83_15740</name>
</gene>
<dbReference type="AlphaFoldDB" id="A0A345ILP3"/>
<organism evidence="3 4">
    <name type="scientific">Deinococcus wulumuqiensis</name>
    <dbReference type="NCBI Taxonomy" id="980427"/>
    <lineage>
        <taxon>Bacteria</taxon>
        <taxon>Thermotogati</taxon>
        <taxon>Deinococcota</taxon>
        <taxon>Deinococci</taxon>
        <taxon>Deinococcales</taxon>
        <taxon>Deinococcaceae</taxon>
        <taxon>Deinococcus</taxon>
    </lineage>
</organism>
<accession>A0A345ILP3</accession>
<name>A0A345ILP3_9DEIO</name>
<evidence type="ECO:0000313" key="3">
    <source>
        <dbReference type="EMBL" id="AXH00616.1"/>
    </source>
</evidence>
<keyword evidence="3" id="KW-0614">Plasmid</keyword>
<reference evidence="3 4" key="1">
    <citation type="submission" date="2018-07" db="EMBL/GenBank/DDBJ databases">
        <title>Complete Genome and Methylome Analysis of Deinococcus wulumuqiensis NEB 479.</title>
        <authorList>
            <person name="Fomenkov A."/>
            <person name="Luyten Y."/>
            <person name="Vincze T."/>
            <person name="Anton B.P."/>
            <person name="Clark T."/>
            <person name="Roberts R.J."/>
            <person name="Morgan R.D."/>
        </authorList>
    </citation>
    <scope>NUCLEOTIDE SEQUENCE [LARGE SCALE GENOMIC DNA]</scope>
    <source>
        <strain evidence="3 4">NEB 479</strain>
        <plasmid evidence="4">Plasmid pdrdi</plasmid>
    </source>
</reference>
<feature type="compositionally biased region" description="Low complexity" evidence="1">
    <location>
        <begin position="13"/>
        <end position="24"/>
    </location>
</feature>
<evidence type="ECO:0000256" key="1">
    <source>
        <dbReference type="SAM" id="MobiDB-lite"/>
    </source>
</evidence>
<evidence type="ECO:0000313" key="4">
    <source>
        <dbReference type="Proteomes" id="UP000253744"/>
    </source>
</evidence>
<evidence type="ECO:0000259" key="2">
    <source>
        <dbReference type="Pfam" id="PF06527"/>
    </source>
</evidence>
<proteinExistence type="predicted"/>
<feature type="domain" description="TniQ" evidence="2">
    <location>
        <begin position="54"/>
        <end position="90"/>
    </location>
</feature>
<protein>
    <recommendedName>
        <fullName evidence="2">TniQ domain-containing protein</fullName>
    </recommendedName>
</protein>
<dbReference type="KEGG" id="dwu:DVJ83_15740"/>
<sequence length="136" mass="14787">MTATGPREGGQSLRGLGLSRRPSGPDTPRPTRQHATIRWVMPLGKAGHAGYRPTCAGLACCPVCLAQSPFLRREWRLSFVTACPSHGVELLDACPECGAAYAPLSNGLGRRRNWVGQRELPFAWCAECGHDFREGQ</sequence>
<dbReference type="Pfam" id="PF06527">
    <property type="entry name" value="TniQ"/>
    <property type="match status" value="1"/>
</dbReference>
<geneLocation type="plasmid" evidence="4">
    <name>pdrdi</name>
</geneLocation>
<dbReference type="EMBL" id="CP031163">
    <property type="protein sequence ID" value="AXH00616.1"/>
    <property type="molecule type" value="Genomic_DNA"/>
</dbReference>
<feature type="region of interest" description="Disordered" evidence="1">
    <location>
        <begin position="1"/>
        <end position="34"/>
    </location>
</feature>
<dbReference type="Proteomes" id="UP000253744">
    <property type="component" value="Plasmid pDrdI"/>
</dbReference>